<dbReference type="InterPro" id="IPR018000">
    <property type="entry name" value="Neurotransmitter_ion_chnl_CS"/>
</dbReference>
<keyword evidence="5 18" id="KW-1133">Transmembrane helix</keyword>
<dbReference type="SUPFAM" id="SSF90112">
    <property type="entry name" value="Neurotransmitter-gated ion-channel transmembrane pore"/>
    <property type="match status" value="1"/>
</dbReference>
<dbReference type="EMBL" id="JAVRJZ010000013">
    <property type="protein sequence ID" value="KAK2714759.1"/>
    <property type="molecule type" value="Genomic_DNA"/>
</dbReference>
<feature type="region of interest" description="Disordered" evidence="19">
    <location>
        <begin position="81"/>
        <end position="116"/>
    </location>
</feature>
<dbReference type="InterPro" id="IPR036719">
    <property type="entry name" value="Neuro-gated_channel_TM_sf"/>
</dbReference>
<feature type="transmembrane region" description="Helical" evidence="18">
    <location>
        <begin position="580"/>
        <end position="597"/>
    </location>
</feature>
<dbReference type="Proteomes" id="UP001187531">
    <property type="component" value="Unassembled WGS sequence"/>
</dbReference>
<dbReference type="GO" id="GO:0004890">
    <property type="term" value="F:GABA-A receptor activity"/>
    <property type="evidence" value="ECO:0007669"/>
    <property type="project" value="InterPro"/>
</dbReference>
<feature type="signal peptide" evidence="18">
    <location>
        <begin position="1"/>
        <end position="17"/>
    </location>
</feature>
<dbReference type="InterPro" id="IPR006029">
    <property type="entry name" value="Neurotrans-gated_channel_TM"/>
</dbReference>
<evidence type="ECO:0000256" key="8">
    <source>
        <dbReference type="ARBA" id="ARBA00023136"/>
    </source>
</evidence>
<dbReference type="GO" id="GO:0005254">
    <property type="term" value="F:chloride channel activity"/>
    <property type="evidence" value="ECO:0007669"/>
    <property type="project" value="UniProtKB-KW"/>
</dbReference>
<evidence type="ECO:0000256" key="7">
    <source>
        <dbReference type="ARBA" id="ARBA00023065"/>
    </source>
</evidence>
<feature type="domain" description="Neurotransmitter-gated ion-channel ligand-binding" evidence="20">
    <location>
        <begin position="152"/>
        <end position="354"/>
    </location>
</feature>
<keyword evidence="4 18" id="KW-0732">Signal</keyword>
<dbReference type="InterPro" id="IPR006201">
    <property type="entry name" value="Neur_channel"/>
</dbReference>
<evidence type="ECO:0000313" key="22">
    <source>
        <dbReference type="EMBL" id="KAK2714759.1"/>
    </source>
</evidence>
<name>A0AA88HVJ3_ARTSF</name>
<dbReference type="CDD" id="cd19007">
    <property type="entry name" value="LGIC_ECD_GABAR_GRD-like"/>
    <property type="match status" value="1"/>
</dbReference>
<keyword evidence="16 18" id="KW-0407">Ion channel</keyword>
<dbReference type="InterPro" id="IPR006202">
    <property type="entry name" value="Neur_chan_lig-bd"/>
</dbReference>
<dbReference type="PRINTS" id="PR00253">
    <property type="entry name" value="GABAARECEPTR"/>
</dbReference>
<dbReference type="PROSITE" id="PS00236">
    <property type="entry name" value="NEUROTR_ION_CHANNEL"/>
    <property type="match status" value="1"/>
</dbReference>
<keyword evidence="10" id="KW-0675">Receptor</keyword>
<keyword evidence="12" id="KW-0325">Glycoprotein</keyword>
<evidence type="ECO:0000256" key="12">
    <source>
        <dbReference type="ARBA" id="ARBA00023180"/>
    </source>
</evidence>
<evidence type="ECO:0000256" key="10">
    <source>
        <dbReference type="ARBA" id="ARBA00023170"/>
    </source>
</evidence>
<keyword evidence="1 18" id="KW-0813">Transport</keyword>
<keyword evidence="15" id="KW-1071">Ligand-gated ion channel</keyword>
<evidence type="ECO:0000256" key="9">
    <source>
        <dbReference type="ARBA" id="ARBA00023157"/>
    </source>
</evidence>
<proteinExistence type="inferred from homology"/>
<accession>A0AA88HVJ3</accession>
<dbReference type="GO" id="GO:0005230">
    <property type="term" value="F:extracellular ligand-gated monoatomic ion channel activity"/>
    <property type="evidence" value="ECO:0007669"/>
    <property type="project" value="InterPro"/>
</dbReference>
<evidence type="ECO:0000256" key="4">
    <source>
        <dbReference type="ARBA" id="ARBA00022729"/>
    </source>
</evidence>
<evidence type="ECO:0000256" key="14">
    <source>
        <dbReference type="ARBA" id="ARBA00023257"/>
    </source>
</evidence>
<dbReference type="PANTHER" id="PTHR18945">
    <property type="entry name" value="NEUROTRANSMITTER GATED ION CHANNEL"/>
    <property type="match status" value="1"/>
</dbReference>
<dbReference type="InterPro" id="IPR036734">
    <property type="entry name" value="Neur_chan_lig-bd_sf"/>
</dbReference>
<keyword evidence="13" id="KW-0868">Chloride</keyword>
<feature type="chain" id="PRO_5041514883" evidence="18">
    <location>
        <begin position="18"/>
        <end position="611"/>
    </location>
</feature>
<dbReference type="NCBIfam" id="TIGR00860">
    <property type="entry name" value="LIC"/>
    <property type="match status" value="1"/>
</dbReference>
<evidence type="ECO:0000256" key="1">
    <source>
        <dbReference type="ARBA" id="ARBA00022448"/>
    </source>
</evidence>
<comment type="caution">
    <text evidence="18">Lacks conserved residue(s) required for the propagation of feature annotation.</text>
</comment>
<keyword evidence="2" id="KW-1003">Cell membrane</keyword>
<evidence type="ECO:0000256" key="11">
    <source>
        <dbReference type="ARBA" id="ARBA00023173"/>
    </source>
</evidence>
<feature type="domain" description="Neurotransmitter-gated ion-channel transmembrane" evidence="21">
    <location>
        <begin position="362"/>
        <end position="594"/>
    </location>
</feature>
<dbReference type="InterPro" id="IPR038050">
    <property type="entry name" value="Neuro_actylchol_rec"/>
</dbReference>
<dbReference type="GO" id="GO:0099095">
    <property type="term" value="F:ligand-gated monoatomic anion channel activity"/>
    <property type="evidence" value="ECO:0007669"/>
    <property type="project" value="UniProtKB-ARBA"/>
</dbReference>
<protein>
    <submittedName>
        <fullName evidence="22">Uncharacterized protein</fullName>
    </submittedName>
</protein>
<dbReference type="Pfam" id="PF02932">
    <property type="entry name" value="Neur_chan_memb"/>
    <property type="match status" value="1"/>
</dbReference>
<comment type="subcellular location">
    <subcellularLocation>
        <location evidence="17">Postsynaptic cell membrane</location>
        <topology evidence="17">Multi-pass membrane protein</topology>
    </subcellularLocation>
</comment>
<dbReference type="PRINTS" id="PR01079">
    <property type="entry name" value="GABAARALPHA"/>
</dbReference>
<evidence type="ECO:0000256" key="3">
    <source>
        <dbReference type="ARBA" id="ARBA00022692"/>
    </source>
</evidence>
<evidence type="ECO:0000256" key="18">
    <source>
        <dbReference type="RuleBase" id="RU000687"/>
    </source>
</evidence>
<dbReference type="GO" id="GO:0045211">
    <property type="term" value="C:postsynaptic membrane"/>
    <property type="evidence" value="ECO:0007669"/>
    <property type="project" value="UniProtKB-SubCell"/>
</dbReference>
<keyword evidence="3 18" id="KW-0812">Transmembrane</keyword>
<dbReference type="Gene3D" id="2.70.170.10">
    <property type="entry name" value="Neurotransmitter-gated ion-channel ligand-binding domain"/>
    <property type="match status" value="1"/>
</dbReference>
<keyword evidence="7 18" id="KW-0406">Ion transport</keyword>
<evidence type="ECO:0000256" key="2">
    <source>
        <dbReference type="ARBA" id="ARBA00022475"/>
    </source>
</evidence>
<reference evidence="22" key="1">
    <citation type="submission" date="2023-07" db="EMBL/GenBank/DDBJ databases">
        <title>Chromosome-level genome assembly of Artemia franciscana.</title>
        <authorList>
            <person name="Jo E."/>
        </authorList>
    </citation>
    <scope>NUCLEOTIDE SEQUENCE</scope>
    <source>
        <tissue evidence="22">Whole body</tissue>
    </source>
</reference>
<evidence type="ECO:0000256" key="19">
    <source>
        <dbReference type="SAM" id="MobiDB-lite"/>
    </source>
</evidence>
<dbReference type="CDD" id="cd19049">
    <property type="entry name" value="LGIC_TM_anion"/>
    <property type="match status" value="1"/>
</dbReference>
<feature type="compositionally biased region" description="Basic residues" evidence="19">
    <location>
        <begin position="93"/>
        <end position="102"/>
    </location>
</feature>
<feature type="transmembrane region" description="Helical" evidence="18">
    <location>
        <begin position="357"/>
        <end position="379"/>
    </location>
</feature>
<keyword evidence="14" id="KW-0628">Postsynaptic cell membrane</keyword>
<dbReference type="AlphaFoldDB" id="A0AA88HVJ3"/>
<dbReference type="PRINTS" id="PR00252">
    <property type="entry name" value="NRIONCHANNEL"/>
</dbReference>
<evidence type="ECO:0000256" key="5">
    <source>
        <dbReference type="ARBA" id="ARBA00022989"/>
    </source>
</evidence>
<evidence type="ECO:0000256" key="15">
    <source>
        <dbReference type="ARBA" id="ARBA00023286"/>
    </source>
</evidence>
<sequence length="611" mass="70855">MINSFLILLMIFSSICCIPSQSEQSRQNLKRHTNDIELALSRTNNFRETFLPEVIRIDSPNFKENKSEKYEFFELKGAKEGSSKKSKPSIMGSRKKQKKIQYPKKQDVKKENSAKNKISKGRGMFRKPTYIVKQDDKDVTRMIDITKNISLVLENLLKDYDSTQRPGLTMEKPTTITSNVLVRSMGPISELDMEYSMECYFRQAWHDARLTFESEIDELSLSIKTLDGIWKPDTFFYNGKRSYLHTITMPNKFFRLKKDGSISYSMRLTIKARCPMELRNFPLDYQFCPLVIGSYAYSASDLVYQWDVDNGVKFLPGVELSQFDLISSPIRNITIHRKQGEFSVLEVIFNLRRNSGYFLIQVYVPCILIVVLSWVSFWLNREATADRVSLGITAVLTVATISVDSRTNLPKVHYATALDWYLLMSFGYCMCTLLECAGVHFFTKIGGGEGLLEDDSLDFCDTSSSSENEESALEDKDRVSEKQRYFKARQRTAINCSTRPVLYNQKCYNHHSRTEIRLRRKTRPAAPSAMSSFNKEKEHCLMQLVHCITANPKYRKARTRQAIISGSVNSVSKIDKFSRILFPLTFSLFNVFYWLFYREGHEFKWKPVPYY</sequence>
<keyword evidence="9" id="KW-1015">Disulfide bond</keyword>
<evidence type="ECO:0000256" key="16">
    <source>
        <dbReference type="ARBA" id="ARBA00023303"/>
    </source>
</evidence>
<keyword evidence="8 18" id="KW-0472">Membrane</keyword>
<keyword evidence="11" id="KW-0869">Chloride channel</keyword>
<dbReference type="InterPro" id="IPR006028">
    <property type="entry name" value="GABAA/Glycine_rcpt"/>
</dbReference>
<evidence type="ECO:0000313" key="23">
    <source>
        <dbReference type="Proteomes" id="UP001187531"/>
    </source>
</evidence>
<comment type="similarity">
    <text evidence="18">Belongs to the ligand-gated ion channel (TC 1.A.9) family.</text>
</comment>
<evidence type="ECO:0000256" key="6">
    <source>
        <dbReference type="ARBA" id="ARBA00023018"/>
    </source>
</evidence>
<evidence type="ECO:0000259" key="21">
    <source>
        <dbReference type="Pfam" id="PF02932"/>
    </source>
</evidence>
<feature type="compositionally biased region" description="Basic and acidic residues" evidence="19">
    <location>
        <begin position="104"/>
        <end position="114"/>
    </location>
</feature>
<dbReference type="InterPro" id="IPR001390">
    <property type="entry name" value="GABAAa_rcpt"/>
</dbReference>
<keyword evidence="23" id="KW-1185">Reference proteome</keyword>
<gene>
    <name evidence="22" type="ORF">QYM36_009095</name>
</gene>
<evidence type="ECO:0000256" key="17">
    <source>
        <dbReference type="ARBA" id="ARBA00034104"/>
    </source>
</evidence>
<dbReference type="Pfam" id="PF02931">
    <property type="entry name" value="Neur_chan_LBD"/>
    <property type="match status" value="1"/>
</dbReference>
<organism evidence="22 23">
    <name type="scientific">Artemia franciscana</name>
    <name type="common">Brine shrimp</name>
    <name type="synonym">Artemia sanfranciscana</name>
    <dbReference type="NCBI Taxonomy" id="6661"/>
    <lineage>
        <taxon>Eukaryota</taxon>
        <taxon>Metazoa</taxon>
        <taxon>Ecdysozoa</taxon>
        <taxon>Arthropoda</taxon>
        <taxon>Crustacea</taxon>
        <taxon>Branchiopoda</taxon>
        <taxon>Anostraca</taxon>
        <taxon>Artemiidae</taxon>
        <taxon>Artemia</taxon>
    </lineage>
</organism>
<keyword evidence="6" id="KW-0770">Synapse</keyword>
<dbReference type="GO" id="GO:0034707">
    <property type="term" value="C:chloride channel complex"/>
    <property type="evidence" value="ECO:0007669"/>
    <property type="project" value="UniProtKB-KW"/>
</dbReference>
<comment type="caution">
    <text evidence="22">The sequence shown here is derived from an EMBL/GenBank/DDBJ whole genome shotgun (WGS) entry which is preliminary data.</text>
</comment>
<evidence type="ECO:0000259" key="20">
    <source>
        <dbReference type="Pfam" id="PF02931"/>
    </source>
</evidence>
<dbReference type="Gene3D" id="1.20.58.390">
    <property type="entry name" value="Neurotransmitter-gated ion-channel transmembrane domain"/>
    <property type="match status" value="1"/>
</dbReference>
<dbReference type="FunFam" id="2.70.170.10:FF:000003">
    <property type="entry name" value="Putative gamma-aminobutyric acid receptor subunit gamma-2"/>
    <property type="match status" value="1"/>
</dbReference>
<evidence type="ECO:0000256" key="13">
    <source>
        <dbReference type="ARBA" id="ARBA00023214"/>
    </source>
</evidence>
<dbReference type="SUPFAM" id="SSF63712">
    <property type="entry name" value="Nicotinic receptor ligand binding domain-like"/>
    <property type="match status" value="1"/>
</dbReference>